<evidence type="ECO:0000313" key="3">
    <source>
        <dbReference type="Proteomes" id="UP000319257"/>
    </source>
</evidence>
<feature type="region of interest" description="Disordered" evidence="1">
    <location>
        <begin position="123"/>
        <end position="142"/>
    </location>
</feature>
<dbReference type="Proteomes" id="UP000319257">
    <property type="component" value="Unassembled WGS sequence"/>
</dbReference>
<name>A0A507B4F0_9PEZI</name>
<dbReference type="EMBL" id="SKBQ01000049">
    <property type="protein sequence ID" value="TPX11480.1"/>
    <property type="molecule type" value="Genomic_DNA"/>
</dbReference>
<dbReference type="AlphaFoldDB" id="A0A507B4F0"/>
<dbReference type="InParanoid" id="A0A507B4F0"/>
<dbReference type="RefSeq" id="XP_030993191.1">
    <property type="nucleotide sequence ID" value="XM_031142694.1"/>
</dbReference>
<feature type="compositionally biased region" description="Polar residues" evidence="1">
    <location>
        <begin position="97"/>
        <end position="107"/>
    </location>
</feature>
<feature type="region of interest" description="Disordered" evidence="1">
    <location>
        <begin position="20"/>
        <end position="107"/>
    </location>
</feature>
<proteinExistence type="predicted"/>
<dbReference type="InterPro" id="IPR021833">
    <property type="entry name" value="DUF3425"/>
</dbReference>
<comment type="caution">
    <text evidence="2">The sequence shown here is derived from an EMBL/GenBank/DDBJ whole genome shotgun (WGS) entry which is preliminary data.</text>
</comment>
<evidence type="ECO:0000313" key="2">
    <source>
        <dbReference type="EMBL" id="TPX11480.1"/>
    </source>
</evidence>
<dbReference type="GeneID" id="41975346"/>
<feature type="compositionally biased region" description="Basic and acidic residues" evidence="1">
    <location>
        <begin position="64"/>
        <end position="74"/>
    </location>
</feature>
<gene>
    <name evidence="2" type="ORF">E0L32_007899</name>
</gene>
<dbReference type="OrthoDB" id="10261951at2759"/>
<keyword evidence="3" id="KW-1185">Reference proteome</keyword>
<organism evidence="2 3">
    <name type="scientific">Thyridium curvatum</name>
    <dbReference type="NCBI Taxonomy" id="1093900"/>
    <lineage>
        <taxon>Eukaryota</taxon>
        <taxon>Fungi</taxon>
        <taxon>Dikarya</taxon>
        <taxon>Ascomycota</taxon>
        <taxon>Pezizomycotina</taxon>
        <taxon>Sordariomycetes</taxon>
        <taxon>Sordariomycetidae</taxon>
        <taxon>Thyridiales</taxon>
        <taxon>Thyridiaceae</taxon>
        <taxon>Thyridium</taxon>
    </lineage>
</organism>
<feature type="compositionally biased region" description="Basic and acidic residues" evidence="1">
    <location>
        <begin position="24"/>
        <end position="44"/>
    </location>
</feature>
<feature type="compositionally biased region" description="Polar residues" evidence="1">
    <location>
        <begin position="45"/>
        <end position="57"/>
    </location>
</feature>
<reference evidence="2 3" key="1">
    <citation type="submission" date="2019-06" db="EMBL/GenBank/DDBJ databases">
        <title>Draft genome sequence of the filamentous fungus Phialemoniopsis curvata isolated from diesel fuel.</title>
        <authorList>
            <person name="Varaljay V.A."/>
            <person name="Lyon W.J."/>
            <person name="Crouch A.L."/>
            <person name="Drake C.E."/>
            <person name="Hollomon J.M."/>
            <person name="Nadeau L.J."/>
            <person name="Nunn H.S."/>
            <person name="Stevenson B.S."/>
            <person name="Bojanowski C.L."/>
            <person name="Crookes-Goodson W.J."/>
        </authorList>
    </citation>
    <scope>NUCLEOTIDE SEQUENCE [LARGE SCALE GENOMIC DNA]</scope>
    <source>
        <strain evidence="2 3">D216</strain>
    </source>
</reference>
<dbReference type="Pfam" id="PF11905">
    <property type="entry name" value="DUF3425"/>
    <property type="match status" value="1"/>
</dbReference>
<evidence type="ECO:0000256" key="1">
    <source>
        <dbReference type="SAM" id="MobiDB-lite"/>
    </source>
</evidence>
<sequence length="602" mass="66630">MLKLRSKVIKLSISLNSIGAEVGRLLDKNEPEELAREEQDHDESTANSGPSQGSNSPEAFAETSPKESAIEGHTEQANSRLEGPDHGSPVHRHSPLSRPSLQPTVTSAPERNDIALQSQLSDFTTGCNGRQGPGLEDVLDPDHEYQGHFDWLDEPADLPELSPMNLGSSSGPLRPVAYHQQAELASEFPPQNSATDFNAHNLYSASTACSLPFVASSQGMELYNFNEERPESPRAIQGEEATMYDWERQTSVAISMVPPQVGISIPPGLHPVSSSETPGGSFLMKSRLSEHIEVMEAYIRLRLTTAPEKISRRRLHRLCASIMSLTAHNAWPPIVPLWFRTQAPEIIMPVLTWRLYPSPETYKGMLPDWRPTELQITVPHSALIDLVPYSALRDRVLTYYNGGVALDRLFCDLLNSYAIEVNDVSKVLPLEPPGKAYFGVSNVFKAIYMPRPEVAAVADVPMSTDLLNTGSSSSDTSIQEVFDEVAAGHDWQEIAATGNLTLQRRERRQSLLTDNTLATSLTEILATPELALRLSHSIRLYAAKSWKLDRSFFEAWPELKFDGHETLVAQGRSYRISTETDAPVALTETTIKMYHDTLQAVV</sequence>
<protein>
    <submittedName>
        <fullName evidence="2">Uncharacterized protein</fullName>
    </submittedName>
</protein>
<accession>A0A507B4F0</accession>